<dbReference type="PANTHER" id="PTHR30537">
    <property type="entry name" value="HTH-TYPE TRANSCRIPTIONAL REGULATOR"/>
    <property type="match status" value="1"/>
</dbReference>
<dbReference type="EMBL" id="AP024684">
    <property type="protein sequence ID" value="BCX45025.1"/>
    <property type="molecule type" value="Genomic_DNA"/>
</dbReference>
<dbReference type="InterPro" id="IPR005119">
    <property type="entry name" value="LysR_subst-bd"/>
</dbReference>
<keyword evidence="2" id="KW-0805">Transcription regulation</keyword>
<dbReference type="InterPro" id="IPR036390">
    <property type="entry name" value="WH_DNA-bd_sf"/>
</dbReference>
<name>A0A2D0APW8_9GAMM</name>
<dbReference type="SUPFAM" id="SSF53850">
    <property type="entry name" value="Periplasmic binding protein-like II"/>
    <property type="match status" value="1"/>
</dbReference>
<dbReference type="GO" id="GO:0003700">
    <property type="term" value="F:DNA-binding transcription factor activity"/>
    <property type="evidence" value="ECO:0007669"/>
    <property type="project" value="InterPro"/>
</dbReference>
<keyword evidence="9" id="KW-1185">Reference proteome</keyword>
<proteinExistence type="inferred from homology"/>
<dbReference type="CDD" id="cd08477">
    <property type="entry name" value="PBP2_CrgA_like_8"/>
    <property type="match status" value="1"/>
</dbReference>
<sequence length="309" mass="33909">MNLLESMQVYVLIVDKGSLSAAAAAMEISATMAGKHLRALEARLGMQLLSRTTRRQHMTPFGEDYYTRCKEILRLVEETDAQAQHQQLSPAGTLRISAPVIFGTHALVPALAEYMARHPDVRVEATLTDRVVDLAEEGFEAALRIGTLADSTVLVARALAPYRLMMCASPAYLARHGTPHSVQALARHQCLSFEPSALAQWLQGDAGGLDRVPDGRLQINNGEALRSAALHGLGIVLQSTLLLGADVDAGRLVQLFPEHGQAGRPMHVVYAHDRYRSTRLRSFLDFLVERFPPAPHRQRRPSEKPSGMA</sequence>
<dbReference type="EMBL" id="NIXP01000003">
    <property type="protein sequence ID" value="OWR35695.1"/>
    <property type="molecule type" value="Genomic_DNA"/>
</dbReference>
<keyword evidence="3" id="KW-0238">DNA-binding</keyword>
<evidence type="ECO:0000313" key="6">
    <source>
        <dbReference type="EMBL" id="BCX45025.1"/>
    </source>
</evidence>
<feature type="domain" description="HTH lysR-type" evidence="5">
    <location>
        <begin position="1"/>
        <end position="59"/>
    </location>
</feature>
<dbReference type="Pfam" id="PF00126">
    <property type="entry name" value="HTH_1"/>
    <property type="match status" value="1"/>
</dbReference>
<dbReference type="GO" id="GO:0043565">
    <property type="term" value="F:sequence-specific DNA binding"/>
    <property type="evidence" value="ECO:0007669"/>
    <property type="project" value="TreeGrafter"/>
</dbReference>
<accession>A0A2D0APW8</accession>
<comment type="similarity">
    <text evidence="1">Belongs to the LysR transcriptional regulatory family.</text>
</comment>
<evidence type="ECO:0000256" key="2">
    <source>
        <dbReference type="ARBA" id="ARBA00023015"/>
    </source>
</evidence>
<keyword evidence="4" id="KW-0804">Transcription</keyword>
<evidence type="ECO:0000256" key="3">
    <source>
        <dbReference type="ARBA" id="ARBA00023125"/>
    </source>
</evidence>
<evidence type="ECO:0000313" key="7">
    <source>
        <dbReference type="EMBL" id="OWR35695.1"/>
    </source>
</evidence>
<evidence type="ECO:0000256" key="4">
    <source>
        <dbReference type="ARBA" id="ARBA00023163"/>
    </source>
</evidence>
<dbReference type="Gene3D" id="3.40.190.290">
    <property type="match status" value="1"/>
</dbReference>
<dbReference type="PANTHER" id="PTHR30537:SF5">
    <property type="entry name" value="HTH-TYPE TRANSCRIPTIONAL ACTIVATOR TTDR-RELATED"/>
    <property type="match status" value="1"/>
</dbReference>
<gene>
    <name evidence="7" type="ORF">CEE55_00110</name>
    <name evidence="6" type="ORF">STNY_R32420</name>
</gene>
<dbReference type="SUPFAM" id="SSF46785">
    <property type="entry name" value="Winged helix' DNA-binding domain"/>
    <property type="match status" value="1"/>
</dbReference>
<dbReference type="Pfam" id="PF03466">
    <property type="entry name" value="LysR_substrate"/>
    <property type="match status" value="1"/>
</dbReference>
<dbReference type="InterPro" id="IPR058163">
    <property type="entry name" value="LysR-type_TF_proteobact-type"/>
</dbReference>
<organism evidence="7 8">
    <name type="scientific">Stenotrophomonas pavanii</name>
    <dbReference type="NCBI Taxonomy" id="487698"/>
    <lineage>
        <taxon>Bacteria</taxon>
        <taxon>Pseudomonadati</taxon>
        <taxon>Pseudomonadota</taxon>
        <taxon>Gammaproteobacteria</taxon>
        <taxon>Lysobacterales</taxon>
        <taxon>Lysobacteraceae</taxon>
        <taxon>Stenotrophomonas</taxon>
    </lineage>
</organism>
<reference evidence="7 8" key="1">
    <citation type="submission" date="2017-06" db="EMBL/GenBank/DDBJ databases">
        <authorList>
            <person name="Kim H.J."/>
            <person name="Triplett B.A."/>
        </authorList>
    </citation>
    <scope>NUCLEOTIDE SEQUENCE [LARGE SCALE GENOMIC DNA]</scope>
    <source>
        <strain evidence="7 8">S18795</strain>
    </source>
</reference>
<dbReference type="RefSeq" id="WP_049469763.1">
    <property type="nucleotide sequence ID" value="NZ_AP024684.1"/>
</dbReference>
<dbReference type="Proteomes" id="UP000197904">
    <property type="component" value="Unassembled WGS sequence"/>
</dbReference>
<dbReference type="Gene3D" id="1.10.10.10">
    <property type="entry name" value="Winged helix-like DNA-binding domain superfamily/Winged helix DNA-binding domain"/>
    <property type="match status" value="1"/>
</dbReference>
<dbReference type="InterPro" id="IPR036388">
    <property type="entry name" value="WH-like_DNA-bd_sf"/>
</dbReference>
<dbReference type="PROSITE" id="PS50931">
    <property type="entry name" value="HTH_LYSR"/>
    <property type="match status" value="1"/>
</dbReference>
<dbReference type="AlphaFoldDB" id="A0A2D0APW8"/>
<evidence type="ECO:0000313" key="8">
    <source>
        <dbReference type="Proteomes" id="UP000197904"/>
    </source>
</evidence>
<reference evidence="6 9" key="2">
    <citation type="submission" date="2021-05" db="EMBL/GenBank/DDBJ databases">
        <title>Complete Genome Sequence of Stenotrophomonas pavanii strain Y.</title>
        <authorList>
            <person name="Dohra H."/>
            <person name="Mohad Din A.R.J."/>
            <person name="Suzuki K."/>
            <person name="Fatma A."/>
            <person name="Honjyo M."/>
            <person name="Nishimura T."/>
            <person name="Moriuch R."/>
            <person name="Masuda K."/>
            <person name="Minoura A."/>
            <person name="Tashiro Y."/>
            <person name="Futamata H."/>
        </authorList>
    </citation>
    <scope>NUCLEOTIDE SEQUENCE [LARGE SCALE GENOMIC DNA]</scope>
    <source>
        <strain evidence="6">Berkeley</strain>
        <strain evidence="9">Y</strain>
    </source>
</reference>
<dbReference type="InterPro" id="IPR000847">
    <property type="entry name" value="LysR_HTH_N"/>
</dbReference>
<evidence type="ECO:0000313" key="9">
    <source>
        <dbReference type="Proteomes" id="UP000825066"/>
    </source>
</evidence>
<dbReference type="GO" id="GO:0006351">
    <property type="term" value="P:DNA-templated transcription"/>
    <property type="evidence" value="ECO:0007669"/>
    <property type="project" value="TreeGrafter"/>
</dbReference>
<protein>
    <submittedName>
        <fullName evidence="7">LysR family transcriptional regulator</fullName>
    </submittedName>
</protein>
<evidence type="ECO:0000259" key="5">
    <source>
        <dbReference type="PROSITE" id="PS50931"/>
    </source>
</evidence>
<dbReference type="Proteomes" id="UP000825066">
    <property type="component" value="Chromosome"/>
</dbReference>
<evidence type="ECO:0000256" key="1">
    <source>
        <dbReference type="ARBA" id="ARBA00009437"/>
    </source>
</evidence>